<dbReference type="AlphaFoldDB" id="A0AA96VC92"/>
<reference evidence="2 3" key="1">
    <citation type="submission" date="2023-07" db="EMBL/GenBank/DDBJ databases">
        <title>Closed genoem sequence of Methanosarcinaceae archaeon Ac7.</title>
        <authorList>
            <person name="Poehlein A."/>
            <person name="Protasov E."/>
            <person name="Platt K."/>
            <person name="Reeh H."/>
            <person name="Daniel R."/>
            <person name="Brune A."/>
        </authorList>
    </citation>
    <scope>NUCLEOTIDE SEQUENCE [LARGE SCALE GENOMIC DNA]</scope>
    <source>
        <strain evidence="2 3">Ac7</strain>
    </source>
</reference>
<dbReference type="Proteomes" id="UP001303587">
    <property type="component" value="Chromosome"/>
</dbReference>
<evidence type="ECO:0000256" key="1">
    <source>
        <dbReference type="SAM" id="Phobius"/>
    </source>
</evidence>
<protein>
    <submittedName>
        <fullName evidence="2">Uncharacterized protein</fullName>
    </submittedName>
</protein>
<dbReference type="GeneID" id="89230219"/>
<dbReference type="EMBL" id="CP131060">
    <property type="protein sequence ID" value="WNY25561.1"/>
    <property type="molecule type" value="Genomic_DNA"/>
</dbReference>
<evidence type="ECO:0000313" key="2">
    <source>
        <dbReference type="EMBL" id="WNY25561.1"/>
    </source>
</evidence>
<sequence length="112" mass="13159">MISGILEGVKYLNHIINQKNLIETITFGFLFFLLLLLMFDHYEVIYLNRLPFTNNIQFTLWMYVLINVGITGAVKFSKEIKNPICPRCRGKMNAMNLEYECEKCGKLIFVRE</sequence>
<name>A0AA96VC92_9EURY</name>
<keyword evidence="3" id="KW-1185">Reference proteome</keyword>
<gene>
    <name evidence="2" type="ORF">MsAc7_11130</name>
</gene>
<proteinExistence type="predicted"/>
<accession>A0AA96VC92</accession>
<evidence type="ECO:0000313" key="3">
    <source>
        <dbReference type="Proteomes" id="UP001303587"/>
    </source>
</evidence>
<feature type="transmembrane region" description="Helical" evidence="1">
    <location>
        <begin position="21"/>
        <end position="39"/>
    </location>
</feature>
<dbReference type="RefSeq" id="WP_338101924.1">
    <property type="nucleotide sequence ID" value="NZ_CP131060.1"/>
</dbReference>
<keyword evidence="1" id="KW-0472">Membrane</keyword>
<feature type="transmembrane region" description="Helical" evidence="1">
    <location>
        <begin position="59"/>
        <end position="77"/>
    </location>
</feature>
<keyword evidence="1" id="KW-1133">Transmembrane helix</keyword>
<organism evidence="2 3">
    <name type="scientific">Methanolapillus millepedarum</name>
    <dbReference type="NCBI Taxonomy" id="3028296"/>
    <lineage>
        <taxon>Archaea</taxon>
        <taxon>Methanobacteriati</taxon>
        <taxon>Methanobacteriota</taxon>
        <taxon>Stenosarchaea group</taxon>
        <taxon>Methanomicrobia</taxon>
        <taxon>Methanosarcinales</taxon>
        <taxon>Methanosarcinaceae</taxon>
        <taxon>Methanolapillus</taxon>
    </lineage>
</organism>
<keyword evidence="1" id="KW-0812">Transmembrane</keyword>